<name>C0NCK9_AJECG</name>
<dbReference type="STRING" id="447093.C0NCK9"/>
<keyword evidence="2" id="KW-1185">Reference proteome</keyword>
<evidence type="ECO:0000313" key="2">
    <source>
        <dbReference type="Proteomes" id="UP000001631"/>
    </source>
</evidence>
<evidence type="ECO:0000313" key="1">
    <source>
        <dbReference type="EMBL" id="EEH11400.1"/>
    </source>
</evidence>
<organism evidence="1 2">
    <name type="scientific">Ajellomyces capsulatus (strain G186AR / H82 / ATCC MYA-2454 / RMSCC 2432)</name>
    <name type="common">Darling's disease fungus</name>
    <name type="synonym">Histoplasma capsulatum</name>
    <dbReference type="NCBI Taxonomy" id="447093"/>
    <lineage>
        <taxon>Eukaryota</taxon>
        <taxon>Fungi</taxon>
        <taxon>Dikarya</taxon>
        <taxon>Ascomycota</taxon>
        <taxon>Pezizomycotina</taxon>
        <taxon>Eurotiomycetes</taxon>
        <taxon>Eurotiomycetidae</taxon>
        <taxon>Onygenales</taxon>
        <taxon>Ajellomycetaceae</taxon>
        <taxon>Histoplasma</taxon>
    </lineage>
</organism>
<reference evidence="1" key="1">
    <citation type="submission" date="2009-02" db="EMBL/GenBank/DDBJ databases">
        <title>The Genome Sequence of Ajellomyces capsulatus strain G186AR.</title>
        <authorList>
            <consortium name="The Broad Institute Genome Sequencing Platform"/>
            <person name="Champion M."/>
            <person name="Cuomo C."/>
            <person name="Ma L.-J."/>
            <person name="Henn M.R."/>
            <person name="Sil A."/>
            <person name="Goldman B."/>
            <person name="Young S.K."/>
            <person name="Kodira C.D."/>
            <person name="Zeng Q."/>
            <person name="Koehrsen M."/>
            <person name="Alvarado L."/>
            <person name="Berlin A."/>
            <person name="Borenstein D."/>
            <person name="Chen Z."/>
            <person name="Engels R."/>
            <person name="Freedman E."/>
            <person name="Gellesch M."/>
            <person name="Goldberg J."/>
            <person name="Griggs A."/>
            <person name="Gujja S."/>
            <person name="Heiman D."/>
            <person name="Hepburn T."/>
            <person name="Howarth C."/>
            <person name="Jen D."/>
            <person name="Larson L."/>
            <person name="Lewis B."/>
            <person name="Mehta T."/>
            <person name="Park D."/>
            <person name="Pearson M."/>
            <person name="Roberts A."/>
            <person name="Saif S."/>
            <person name="Shea T."/>
            <person name="Shenoy N."/>
            <person name="Sisk P."/>
            <person name="Stolte C."/>
            <person name="Sykes S."/>
            <person name="Walk T."/>
            <person name="White J."/>
            <person name="Yandava C."/>
            <person name="Klein B."/>
            <person name="McEwen J.G."/>
            <person name="Puccia R."/>
            <person name="Goldman G.H."/>
            <person name="Felipe M.S."/>
            <person name="Nino-Vega G."/>
            <person name="San-Blas G."/>
            <person name="Taylor J."/>
            <person name="Mendoza L."/>
            <person name="Galagan J."/>
            <person name="Nusbaum C."/>
            <person name="Birren B."/>
        </authorList>
    </citation>
    <scope>NUCLEOTIDE SEQUENCE</scope>
    <source>
        <strain evidence="1">G186AR</strain>
    </source>
</reference>
<dbReference type="GeneID" id="69033872"/>
<sequence>MDQMLHERKKQYIRAKIVIEKFIKEGKPIPVNKEEYLEAMKVCDRIAQIYYRILDCPACFFQAEDSIIKDDFTVITNAEPVFFSQMPIADLREYTFEPLGSRNRFREYGNEEYLSVVDIQISNLLSTSSKETPEYEVLHQYGNWHNERQVYHQIWIRTRNTLLILVLEPYEISATSSPAPIMRGELLSILSVTWWKNKVIIGKGHKFIPNKMLSMIFHQILLVSIRTGNFRTVEAYYDGSRFFLRYGKPVPMNFTESIEDRTKAFEWAIQWLLSSPLGDTRNLESITSMG</sequence>
<dbReference type="EMBL" id="GG663363">
    <property type="protein sequence ID" value="EEH11400.1"/>
    <property type="molecule type" value="Genomic_DNA"/>
</dbReference>
<dbReference type="Proteomes" id="UP000001631">
    <property type="component" value="Unassembled WGS sequence"/>
</dbReference>
<dbReference type="VEuPathDB" id="FungiDB:I7I50_02839"/>
<dbReference type="RefSeq" id="XP_045291880.1">
    <property type="nucleotide sequence ID" value="XM_045427905.1"/>
</dbReference>
<proteinExistence type="predicted"/>
<dbReference type="InParanoid" id="C0NCK9"/>
<protein>
    <submittedName>
        <fullName evidence="1">Uncharacterized protein</fullName>
    </submittedName>
</protein>
<accession>C0NCK9</accession>
<gene>
    <name evidence="1" type="ORF">HCBG_00855</name>
</gene>
<dbReference type="HOGENOM" id="CLU_083644_0_0_1"/>
<dbReference type="AlphaFoldDB" id="C0NCK9"/>